<dbReference type="Pfam" id="PF13432">
    <property type="entry name" value="TPR_16"/>
    <property type="match status" value="2"/>
</dbReference>
<feature type="repeat" description="TPR" evidence="1">
    <location>
        <begin position="226"/>
        <end position="259"/>
    </location>
</feature>
<organism evidence="4 5">
    <name type="scientific">Bradyrhizobium campsiandrae</name>
    <dbReference type="NCBI Taxonomy" id="1729892"/>
    <lineage>
        <taxon>Bacteria</taxon>
        <taxon>Pseudomonadati</taxon>
        <taxon>Pseudomonadota</taxon>
        <taxon>Alphaproteobacteria</taxon>
        <taxon>Hyphomicrobiales</taxon>
        <taxon>Nitrobacteraceae</taxon>
        <taxon>Bradyrhizobium</taxon>
    </lineage>
</organism>
<dbReference type="Gene3D" id="1.25.40.10">
    <property type="entry name" value="Tetratricopeptide repeat domain"/>
    <property type="match status" value="2"/>
</dbReference>
<feature type="chain" id="PRO_5046148396" evidence="2">
    <location>
        <begin position="27"/>
        <end position="544"/>
    </location>
</feature>
<sequence length="544" mass="59350">MIRNRFALIWTLLCVVQLASLFPAQADDRSTCAQRGSEGRIAACSNLIAQSGGRDAWAFDNRGAEYGDRGDLDRAIADFTEAIRLDPKLDNVYRHRGLALVRKNEYGRAIPDQTEALRQNPADVDAYNERGMSYAATGNADRALRDFNEAVRINPRFKFAYNNRGLLYHTRGDDDRAIADYSEAIRLDPGYAVAYLNRGDIHRQRSQCDRALPDYDEAIRIDPSLTDALTARGLCYEQIKEIAKARADFNAAVALPPKYTSRSAQEIARKRLAALPGVPTATAPSTNAPAVVAATTPVDKVTDQPDQRGRRVALVIGNSAYDNVPVLTNPVPDATLVADTLKRTGFDAVSLVTNLRKEALVQALRTFAAQAETADWAVIYYAGHGVEIGGVNYLVPTDAKIASDRDIGFEAVPLDQVINVAERARRLRLVILDACRNNPFAGQMKRTLAGATRSVSRGLAAIEPEAGTLVVYAAKDGETALDGDGANSPFASAFVANVVKPGLEVRRLFDYVRDDVMDATNGRQKPFSYGSISGRQDFFFVAAK</sequence>
<comment type="caution">
    <text evidence="4">The sequence shown here is derived from an EMBL/GenBank/DDBJ whole genome shotgun (WGS) entry which is preliminary data.</text>
</comment>
<evidence type="ECO:0000256" key="2">
    <source>
        <dbReference type="SAM" id="SignalP"/>
    </source>
</evidence>
<keyword evidence="1" id="KW-0802">TPR repeat</keyword>
<evidence type="ECO:0000259" key="3">
    <source>
        <dbReference type="PROSITE" id="PS50208"/>
    </source>
</evidence>
<dbReference type="Proteomes" id="UP000639516">
    <property type="component" value="Unassembled WGS sequence"/>
</dbReference>
<evidence type="ECO:0000313" key="5">
    <source>
        <dbReference type="Proteomes" id="UP000639516"/>
    </source>
</evidence>
<keyword evidence="5" id="KW-1185">Reference proteome</keyword>
<dbReference type="InterPro" id="IPR011990">
    <property type="entry name" value="TPR-like_helical_dom_sf"/>
</dbReference>
<feature type="signal peptide" evidence="2">
    <location>
        <begin position="1"/>
        <end position="26"/>
    </location>
</feature>
<proteinExistence type="predicted"/>
<dbReference type="PROSITE" id="PS50293">
    <property type="entry name" value="TPR_REGION"/>
    <property type="match status" value="2"/>
</dbReference>
<dbReference type="EMBL" id="JAATTO010000005">
    <property type="protein sequence ID" value="MBC9977432.1"/>
    <property type="molecule type" value="Genomic_DNA"/>
</dbReference>
<keyword evidence="2" id="KW-0732">Signal</keyword>
<feature type="domain" description="Caspase family p20" evidence="3">
    <location>
        <begin position="309"/>
        <end position="439"/>
    </location>
</feature>
<dbReference type="PANTHER" id="PTHR22576:SF37">
    <property type="entry name" value="MUCOSA-ASSOCIATED LYMPHOID TISSUE LYMPHOMA TRANSLOCATION PROTEIN 1"/>
    <property type="match status" value="1"/>
</dbReference>
<feature type="repeat" description="TPR" evidence="1">
    <location>
        <begin position="192"/>
        <end position="225"/>
    </location>
</feature>
<dbReference type="RefSeq" id="WP_188107671.1">
    <property type="nucleotide sequence ID" value="NZ_JAANIH010000086.1"/>
</dbReference>
<dbReference type="PROSITE" id="PS50005">
    <property type="entry name" value="TPR"/>
    <property type="match status" value="6"/>
</dbReference>
<feature type="repeat" description="TPR" evidence="1">
    <location>
        <begin position="124"/>
        <end position="157"/>
    </location>
</feature>
<dbReference type="Gene3D" id="3.40.50.1460">
    <property type="match status" value="1"/>
</dbReference>
<dbReference type="PROSITE" id="PS50208">
    <property type="entry name" value="CASPASE_P20"/>
    <property type="match status" value="1"/>
</dbReference>
<dbReference type="InterPro" id="IPR052039">
    <property type="entry name" value="Caspase-related_regulators"/>
</dbReference>
<evidence type="ECO:0000256" key="1">
    <source>
        <dbReference type="PROSITE-ProRule" id="PRU00339"/>
    </source>
</evidence>
<gene>
    <name evidence="4" type="ORF">HA482_04255</name>
</gene>
<reference evidence="4 5" key="1">
    <citation type="journal article" date="2020" name="Arch. Microbiol.">
        <title>Bradyrhizobium campsiandrae sp. nov., a nitrogen-fixing bacterial strain isolated from a native leguminous tree from the Amazon adapted to flooded conditions.</title>
        <authorList>
            <person name="Cabral Michel D."/>
            <person name="Martins da Costa E."/>
            <person name="Azarias Guimaraes A."/>
            <person name="Soares de Carvalho T."/>
            <person name="Santos de Castro Caputo P."/>
            <person name="Willems A."/>
            <person name="de Souza Moreira F.M."/>
        </authorList>
    </citation>
    <scope>NUCLEOTIDE SEQUENCE [LARGE SCALE GENOMIC DNA]</scope>
    <source>
        <strain evidence="5">INPA 384B</strain>
    </source>
</reference>
<protein>
    <submittedName>
        <fullName evidence="4">Tetratricopeptide repeat protein</fullName>
    </submittedName>
</protein>
<dbReference type="PANTHER" id="PTHR22576">
    <property type="entry name" value="MUCOSA ASSOCIATED LYMPHOID TISSUE LYMPHOMA TRANSLOCATION PROTEIN 1/PARACASPASE"/>
    <property type="match status" value="1"/>
</dbReference>
<dbReference type="Pfam" id="PF13414">
    <property type="entry name" value="TPR_11"/>
    <property type="match status" value="1"/>
</dbReference>
<dbReference type="Pfam" id="PF00656">
    <property type="entry name" value="Peptidase_C14"/>
    <property type="match status" value="1"/>
</dbReference>
<dbReference type="SUPFAM" id="SSF52129">
    <property type="entry name" value="Caspase-like"/>
    <property type="match status" value="1"/>
</dbReference>
<dbReference type="SUPFAM" id="SSF48452">
    <property type="entry name" value="TPR-like"/>
    <property type="match status" value="1"/>
</dbReference>
<feature type="repeat" description="TPR" evidence="1">
    <location>
        <begin position="56"/>
        <end position="89"/>
    </location>
</feature>
<accession>A0ABR7U210</accession>
<evidence type="ECO:0000313" key="4">
    <source>
        <dbReference type="EMBL" id="MBC9977432.1"/>
    </source>
</evidence>
<feature type="repeat" description="TPR" evidence="1">
    <location>
        <begin position="158"/>
        <end position="191"/>
    </location>
</feature>
<dbReference type="InterPro" id="IPR019734">
    <property type="entry name" value="TPR_rpt"/>
</dbReference>
<dbReference type="InterPro" id="IPR001309">
    <property type="entry name" value="Pept_C14_p20"/>
</dbReference>
<dbReference type="InterPro" id="IPR011600">
    <property type="entry name" value="Pept_C14_caspase"/>
</dbReference>
<name>A0ABR7U210_9BRAD</name>
<dbReference type="SMART" id="SM00028">
    <property type="entry name" value="TPR"/>
    <property type="match status" value="6"/>
</dbReference>
<feature type="repeat" description="TPR" evidence="1">
    <location>
        <begin position="90"/>
        <end position="123"/>
    </location>
</feature>
<dbReference type="InterPro" id="IPR029030">
    <property type="entry name" value="Caspase-like_dom_sf"/>
</dbReference>